<dbReference type="Gene3D" id="2.60.40.1180">
    <property type="entry name" value="Golgi alpha-mannosidase II"/>
    <property type="match status" value="1"/>
</dbReference>
<evidence type="ECO:0000256" key="2">
    <source>
        <dbReference type="ARBA" id="ARBA00001913"/>
    </source>
</evidence>
<gene>
    <name evidence="12" type="ORF">SCE1572_44815</name>
</gene>
<dbReference type="PIRSF" id="PIRSF001024">
    <property type="entry name" value="Alph-amyl_fung"/>
    <property type="match status" value="1"/>
</dbReference>
<dbReference type="SMART" id="SM00642">
    <property type="entry name" value="Aamy"/>
    <property type="match status" value="1"/>
</dbReference>
<evidence type="ECO:0000256" key="9">
    <source>
        <dbReference type="ARBA" id="ARBA00023277"/>
    </source>
</evidence>
<evidence type="ECO:0000256" key="3">
    <source>
        <dbReference type="ARBA" id="ARBA00008061"/>
    </source>
</evidence>
<dbReference type="KEGG" id="scu:SCE1572_44815"/>
<organism evidence="12 13">
    <name type="scientific">Sorangium cellulosum So0157-2</name>
    <dbReference type="NCBI Taxonomy" id="1254432"/>
    <lineage>
        <taxon>Bacteria</taxon>
        <taxon>Pseudomonadati</taxon>
        <taxon>Myxococcota</taxon>
        <taxon>Polyangia</taxon>
        <taxon>Polyangiales</taxon>
        <taxon>Polyangiaceae</taxon>
        <taxon>Sorangium</taxon>
    </lineage>
</organism>
<dbReference type="GO" id="GO:0004556">
    <property type="term" value="F:alpha-amylase activity"/>
    <property type="evidence" value="ECO:0007669"/>
    <property type="project" value="UniProtKB-EC"/>
</dbReference>
<reference evidence="12 13" key="1">
    <citation type="journal article" date="2013" name="Sci. Rep.">
        <title>Extraordinary expansion of a Sorangium cellulosum genome from an alkaline milieu.</title>
        <authorList>
            <person name="Han K."/>
            <person name="Li Z.F."/>
            <person name="Peng R."/>
            <person name="Zhu L.P."/>
            <person name="Zhou T."/>
            <person name="Wang L.G."/>
            <person name="Li S.G."/>
            <person name="Zhang X.B."/>
            <person name="Hu W."/>
            <person name="Wu Z.H."/>
            <person name="Qin N."/>
            <person name="Li Y.Z."/>
        </authorList>
    </citation>
    <scope>NUCLEOTIDE SEQUENCE [LARGE SCALE GENOMIC DNA]</scope>
    <source>
        <strain evidence="12 13">So0157-2</strain>
    </source>
</reference>
<evidence type="ECO:0000259" key="11">
    <source>
        <dbReference type="SMART" id="SM00642"/>
    </source>
</evidence>
<comment type="catalytic activity">
    <reaction evidence="1">
        <text>Endohydrolysis of (1-&gt;4)-alpha-D-glucosidic linkages in polysaccharides containing three or more (1-&gt;4)-alpha-linked D-glucose units.</text>
        <dbReference type="EC" id="3.2.1.1"/>
    </reaction>
</comment>
<evidence type="ECO:0000256" key="6">
    <source>
        <dbReference type="ARBA" id="ARBA00022729"/>
    </source>
</evidence>
<evidence type="ECO:0000256" key="8">
    <source>
        <dbReference type="ARBA" id="ARBA00022837"/>
    </source>
</evidence>
<comment type="cofactor">
    <cofactor evidence="2">
        <name>Ca(2+)</name>
        <dbReference type="ChEBI" id="CHEBI:29108"/>
    </cofactor>
</comment>
<dbReference type="InterPro" id="IPR013780">
    <property type="entry name" value="Glyco_hydro_b"/>
</dbReference>
<dbReference type="InterPro" id="IPR017853">
    <property type="entry name" value="GH"/>
</dbReference>
<dbReference type="AlphaFoldDB" id="S4Y9K2"/>
<dbReference type="SUPFAM" id="SSF51445">
    <property type="entry name" value="(Trans)glycosidases"/>
    <property type="match status" value="1"/>
</dbReference>
<evidence type="ECO:0000313" key="13">
    <source>
        <dbReference type="Proteomes" id="UP000014803"/>
    </source>
</evidence>
<evidence type="ECO:0000256" key="4">
    <source>
        <dbReference type="ARBA" id="ARBA00012595"/>
    </source>
</evidence>
<dbReference type="PANTHER" id="PTHR10357">
    <property type="entry name" value="ALPHA-AMYLASE FAMILY MEMBER"/>
    <property type="match status" value="1"/>
</dbReference>
<protein>
    <recommendedName>
        <fullName evidence="4">alpha-amylase</fullName>
        <ecNumber evidence="4">3.2.1.1</ecNumber>
    </recommendedName>
</protein>
<keyword evidence="6" id="KW-0732">Signal</keyword>
<evidence type="ECO:0000256" key="5">
    <source>
        <dbReference type="ARBA" id="ARBA00022723"/>
    </source>
</evidence>
<comment type="similarity">
    <text evidence="3">Belongs to the glycosyl hydrolase 13 family.</text>
</comment>
<dbReference type="Pfam" id="PF00128">
    <property type="entry name" value="Alpha-amylase"/>
    <property type="match status" value="1"/>
</dbReference>
<dbReference type="Gene3D" id="3.20.20.80">
    <property type="entry name" value="Glycosidases"/>
    <property type="match status" value="2"/>
</dbReference>
<proteinExistence type="inferred from homology"/>
<dbReference type="STRING" id="1254432.SCE1572_44815"/>
<evidence type="ECO:0000256" key="7">
    <source>
        <dbReference type="ARBA" id="ARBA00022801"/>
    </source>
</evidence>
<accession>S4Y9K2</accession>
<keyword evidence="7" id="KW-0378">Hydrolase</keyword>
<dbReference type="HOGENOM" id="CLU_402192_0_0_7"/>
<dbReference type="InterPro" id="IPR006047">
    <property type="entry name" value="GH13_cat_dom"/>
</dbReference>
<dbReference type="PATRIC" id="fig|1254432.3.peg.10128"/>
<keyword evidence="10" id="KW-0326">Glycosidase</keyword>
<keyword evidence="8" id="KW-0106">Calcium</keyword>
<dbReference type="Proteomes" id="UP000014803">
    <property type="component" value="Chromosome"/>
</dbReference>
<evidence type="ECO:0000313" key="12">
    <source>
        <dbReference type="EMBL" id="AGP41001.1"/>
    </source>
</evidence>
<dbReference type="eggNOG" id="COG0296">
    <property type="taxonomic scope" value="Bacteria"/>
</dbReference>
<keyword evidence="9" id="KW-0119">Carbohydrate metabolism</keyword>
<sequence length="684" mass="74472">MQSPPSTAGAALLPAAARPGLPGEAAAASSRGAAFCRAAGAALCRAAGAALLALPAAGCMHPDGGLAQEAALTAHVSDEAALAAHVSDWREEIVYQVLIDRFADGDASNNYRVSPALGSWHGGDWKGLEDRLPYLEELGVTALWISPIVKNVETDAGFDGYHGYWTQDFTALNPHFGDLASLRRLVASAHGRGMKVILDIVTNHIGQLFFYDINLNGQPDDAIYGSGHAQSAPVSEYDPDFDPRGVQARTSLGASGPAPIVFRHEPATNHLPPRPELFQRPEVYNRKGRAFDFDDVDQLVHGDFPGGLKDIDTARCDVKRTMVDVFVRWVELTDVDGLRIDTVKHVEHEFWRYFTQNVRLRLKEKGKTNFFMFGEVLDGRDDLIGSFTRHDVPAHPHDAALGGDLERENASEAEGGCPGAAPITGDTLDGVFYFSQYYQAFRDVFRDAQGTRRIEELWAAREVNYGTEPNANGTGLPPVKTLVNFIDNHDVPRFLYDGPGASPFKADPEAALRNALLFLFAEDGIPCLYYGTEQGFSGGHDPANREDLWASGYDTRHPLFQWVKRLTALRRGYRALTVGEQRVRWSTERTGDGDEDEGIFAFERGEPGGDYALVVLNTHPAKRSATRFGGSVMTTELRPGTVLVDVLSSGKTTYRVGANGAVTVELPPVSGALLIPEDQVIQGL</sequence>
<dbReference type="InterPro" id="IPR013777">
    <property type="entry name" value="A-amylase-like"/>
</dbReference>
<evidence type="ECO:0000256" key="10">
    <source>
        <dbReference type="ARBA" id="ARBA00023295"/>
    </source>
</evidence>
<dbReference type="GO" id="GO:0005975">
    <property type="term" value="P:carbohydrate metabolic process"/>
    <property type="evidence" value="ECO:0007669"/>
    <property type="project" value="InterPro"/>
</dbReference>
<dbReference type="OrthoDB" id="9760647at2"/>
<dbReference type="eggNOG" id="COG0366">
    <property type="taxonomic scope" value="Bacteria"/>
</dbReference>
<evidence type="ECO:0000256" key="1">
    <source>
        <dbReference type="ARBA" id="ARBA00000548"/>
    </source>
</evidence>
<dbReference type="EMBL" id="CP003969">
    <property type="protein sequence ID" value="AGP41001.1"/>
    <property type="molecule type" value="Genomic_DNA"/>
</dbReference>
<dbReference type="PANTHER" id="PTHR10357:SF215">
    <property type="entry name" value="ALPHA-AMYLASE 1"/>
    <property type="match status" value="1"/>
</dbReference>
<dbReference type="EC" id="3.2.1.1" evidence="4"/>
<dbReference type="RefSeq" id="WP_020740812.1">
    <property type="nucleotide sequence ID" value="NC_021658.1"/>
</dbReference>
<feature type="domain" description="Glycosyl hydrolase family 13 catalytic" evidence="11">
    <location>
        <begin position="96"/>
        <end position="570"/>
    </location>
</feature>
<dbReference type="GO" id="GO:0005509">
    <property type="term" value="F:calcium ion binding"/>
    <property type="evidence" value="ECO:0007669"/>
    <property type="project" value="InterPro"/>
</dbReference>
<name>S4Y9K2_SORCE</name>
<keyword evidence="5" id="KW-0479">Metal-binding</keyword>